<accession>A0AAD3D5J5</accession>
<dbReference type="Gene3D" id="3.40.50.1240">
    <property type="entry name" value="Phosphoglycerate mutase-like"/>
    <property type="match status" value="1"/>
</dbReference>
<evidence type="ECO:0000256" key="1">
    <source>
        <dbReference type="SAM" id="MobiDB-lite"/>
    </source>
</evidence>
<dbReference type="CDD" id="cd07040">
    <property type="entry name" value="HP"/>
    <property type="match status" value="1"/>
</dbReference>
<dbReference type="PANTHER" id="PTHR16469:SF51">
    <property type="entry name" value="TRANSCRIPTION FACTOR TAU 55 KDA SUBUNIT"/>
    <property type="match status" value="1"/>
</dbReference>
<dbReference type="InterPro" id="IPR013078">
    <property type="entry name" value="His_Pase_superF_clade-1"/>
</dbReference>
<protein>
    <submittedName>
        <fullName evidence="2">Phosphoglycerate mutase-like protein</fullName>
    </submittedName>
</protein>
<dbReference type="Proteomes" id="UP001054902">
    <property type="component" value="Unassembled WGS sequence"/>
</dbReference>
<proteinExistence type="predicted"/>
<reference evidence="2 3" key="1">
    <citation type="journal article" date="2021" name="Sci. Rep.">
        <title>The genome of the diatom Chaetoceros tenuissimus carries an ancient integrated fragment of an extant virus.</title>
        <authorList>
            <person name="Hongo Y."/>
            <person name="Kimura K."/>
            <person name="Takaki Y."/>
            <person name="Yoshida Y."/>
            <person name="Baba S."/>
            <person name="Kobayashi G."/>
            <person name="Nagasaki K."/>
            <person name="Hano T."/>
            <person name="Tomaru Y."/>
        </authorList>
    </citation>
    <scope>NUCLEOTIDE SEQUENCE [LARGE SCALE GENOMIC DNA]</scope>
    <source>
        <strain evidence="2 3">NIES-3715</strain>
    </source>
</reference>
<sequence>MPPQSNSSDLPSTSVSSRVQSIYIVRHGDRWDYTHPEWKQSANTKRKGDPSLSQLGHEQARQVGRYFDKLFTKENVAAENITLLSSPFLRTIQTSNELLGQMKNTQGEKDDTIKIKPEYSIFELDLWGQGLHESLPSMEERECYFPRIDSSYETLFVPTLPESKETFFDRCDEAMDQIGKAYPCEEEKNQVLILVSHAALCIGLVKSATGCELEEINPAAPCSIYKITRASSDDKWSIDHHSIDDGMNGFTSHMKDIGTCTRPWNNFHTRCDENPRGYSGPQGKEVDNDQ</sequence>
<dbReference type="InterPro" id="IPR029033">
    <property type="entry name" value="His_PPase_superfam"/>
</dbReference>
<dbReference type="PANTHER" id="PTHR16469">
    <property type="entry name" value="UBIQUITIN-ASSOCIATED AND SH3 DOMAIN-CONTAINING BA-RELATED"/>
    <property type="match status" value="1"/>
</dbReference>
<name>A0AAD3D5J5_9STRA</name>
<gene>
    <name evidence="2" type="ORF">CTEN210_14338</name>
</gene>
<organism evidence="2 3">
    <name type="scientific">Chaetoceros tenuissimus</name>
    <dbReference type="NCBI Taxonomy" id="426638"/>
    <lineage>
        <taxon>Eukaryota</taxon>
        <taxon>Sar</taxon>
        <taxon>Stramenopiles</taxon>
        <taxon>Ochrophyta</taxon>
        <taxon>Bacillariophyta</taxon>
        <taxon>Coscinodiscophyceae</taxon>
        <taxon>Chaetocerotophycidae</taxon>
        <taxon>Chaetocerotales</taxon>
        <taxon>Chaetocerotaceae</taxon>
        <taxon>Chaetoceros</taxon>
    </lineage>
</organism>
<evidence type="ECO:0000313" key="2">
    <source>
        <dbReference type="EMBL" id="GFH57862.1"/>
    </source>
</evidence>
<dbReference type="Pfam" id="PF00300">
    <property type="entry name" value="His_Phos_1"/>
    <property type="match status" value="1"/>
</dbReference>
<evidence type="ECO:0000313" key="3">
    <source>
        <dbReference type="Proteomes" id="UP001054902"/>
    </source>
</evidence>
<dbReference type="SMART" id="SM00855">
    <property type="entry name" value="PGAM"/>
    <property type="match status" value="1"/>
</dbReference>
<dbReference type="EMBL" id="BLLK01000058">
    <property type="protein sequence ID" value="GFH57862.1"/>
    <property type="molecule type" value="Genomic_DNA"/>
</dbReference>
<dbReference type="SUPFAM" id="SSF53254">
    <property type="entry name" value="Phosphoglycerate mutase-like"/>
    <property type="match status" value="1"/>
</dbReference>
<keyword evidence="3" id="KW-1185">Reference proteome</keyword>
<feature type="region of interest" description="Disordered" evidence="1">
    <location>
        <begin position="36"/>
        <end position="56"/>
    </location>
</feature>
<dbReference type="InterPro" id="IPR051710">
    <property type="entry name" value="Phosphatase_SH3-domain"/>
</dbReference>
<dbReference type="AlphaFoldDB" id="A0AAD3D5J5"/>
<comment type="caution">
    <text evidence="2">The sequence shown here is derived from an EMBL/GenBank/DDBJ whole genome shotgun (WGS) entry which is preliminary data.</text>
</comment>